<sequence length="42" mass="4613">MLLRRILASFMLGSAYLVQVVPCVFLGPLIATESLARPCFKS</sequence>
<protein>
    <submittedName>
        <fullName evidence="1">Uncharacterized protein</fullName>
    </submittedName>
</protein>
<reference evidence="1" key="1">
    <citation type="submission" date="2014-11" db="EMBL/GenBank/DDBJ databases">
        <authorList>
            <person name="Amaro Gonzalez C."/>
        </authorList>
    </citation>
    <scope>NUCLEOTIDE SEQUENCE</scope>
</reference>
<accession>A0A0E9PPP1</accession>
<evidence type="ECO:0000313" key="1">
    <source>
        <dbReference type="EMBL" id="JAH05798.1"/>
    </source>
</evidence>
<proteinExistence type="predicted"/>
<organism evidence="1">
    <name type="scientific">Anguilla anguilla</name>
    <name type="common">European freshwater eel</name>
    <name type="synonym">Muraena anguilla</name>
    <dbReference type="NCBI Taxonomy" id="7936"/>
    <lineage>
        <taxon>Eukaryota</taxon>
        <taxon>Metazoa</taxon>
        <taxon>Chordata</taxon>
        <taxon>Craniata</taxon>
        <taxon>Vertebrata</taxon>
        <taxon>Euteleostomi</taxon>
        <taxon>Actinopterygii</taxon>
        <taxon>Neopterygii</taxon>
        <taxon>Teleostei</taxon>
        <taxon>Anguilliformes</taxon>
        <taxon>Anguillidae</taxon>
        <taxon>Anguilla</taxon>
    </lineage>
</organism>
<name>A0A0E9PPP1_ANGAN</name>
<reference evidence="1" key="2">
    <citation type="journal article" date="2015" name="Fish Shellfish Immunol.">
        <title>Early steps in the European eel (Anguilla anguilla)-Vibrio vulnificus interaction in the gills: Role of the RtxA13 toxin.</title>
        <authorList>
            <person name="Callol A."/>
            <person name="Pajuelo D."/>
            <person name="Ebbesson L."/>
            <person name="Teles M."/>
            <person name="MacKenzie S."/>
            <person name="Amaro C."/>
        </authorList>
    </citation>
    <scope>NUCLEOTIDE SEQUENCE</scope>
</reference>
<dbReference type="AlphaFoldDB" id="A0A0E9PPP1"/>
<dbReference type="EMBL" id="GBXM01102779">
    <property type="protein sequence ID" value="JAH05798.1"/>
    <property type="molecule type" value="Transcribed_RNA"/>
</dbReference>